<name>A0ABT7QUS7_9BACT</name>
<dbReference type="Pfam" id="PF03573">
    <property type="entry name" value="OprD"/>
    <property type="match status" value="1"/>
</dbReference>
<feature type="signal peptide" evidence="4">
    <location>
        <begin position="1"/>
        <end position="19"/>
    </location>
</feature>
<protein>
    <submittedName>
        <fullName evidence="5">OprD family outer membrane porin</fullName>
    </submittedName>
</protein>
<dbReference type="PANTHER" id="PTHR34596:SF2">
    <property type="entry name" value="CHITOPORIN"/>
    <property type="match status" value="1"/>
</dbReference>
<comment type="similarity">
    <text evidence="1">Belongs to the outer membrane porin (Opr) (TC 1.B.25) family.</text>
</comment>
<keyword evidence="2" id="KW-0813">Transport</keyword>
<proteinExistence type="inferred from homology"/>
<evidence type="ECO:0000256" key="1">
    <source>
        <dbReference type="ARBA" id="ARBA00009075"/>
    </source>
</evidence>
<dbReference type="Proteomes" id="UP001169069">
    <property type="component" value="Unassembled WGS sequence"/>
</dbReference>
<dbReference type="InterPro" id="IPR005318">
    <property type="entry name" value="OM_porin_bac"/>
</dbReference>
<dbReference type="SUPFAM" id="SSF56935">
    <property type="entry name" value="Porins"/>
    <property type="match status" value="1"/>
</dbReference>
<evidence type="ECO:0000256" key="2">
    <source>
        <dbReference type="ARBA" id="ARBA00022448"/>
    </source>
</evidence>
<keyword evidence="6" id="KW-1185">Reference proteome</keyword>
<gene>
    <name evidence="5" type="ORF">PGH07_00160</name>
</gene>
<dbReference type="RefSeq" id="WP_289411867.1">
    <property type="nucleotide sequence ID" value="NZ_JAQIBD010000001.1"/>
</dbReference>
<accession>A0ABT7QUS7</accession>
<organism evidence="5 6">
    <name type="scientific">Sulfurovum zhangzhouensis</name>
    <dbReference type="NCBI Taxonomy" id="3019067"/>
    <lineage>
        <taxon>Bacteria</taxon>
        <taxon>Pseudomonadati</taxon>
        <taxon>Campylobacterota</taxon>
        <taxon>Epsilonproteobacteria</taxon>
        <taxon>Campylobacterales</taxon>
        <taxon>Sulfurovaceae</taxon>
        <taxon>Sulfurovum</taxon>
    </lineage>
</organism>
<dbReference type="PANTHER" id="PTHR34596">
    <property type="entry name" value="CHITOPORIN"/>
    <property type="match status" value="1"/>
</dbReference>
<feature type="chain" id="PRO_5045918814" evidence="4">
    <location>
        <begin position="20"/>
        <end position="444"/>
    </location>
</feature>
<dbReference type="InterPro" id="IPR023614">
    <property type="entry name" value="Porin_dom_sf"/>
</dbReference>
<dbReference type="EMBL" id="JAQIBD010000001">
    <property type="protein sequence ID" value="MDM5270589.1"/>
    <property type="molecule type" value="Genomic_DNA"/>
</dbReference>
<sequence length="444" mass="48142">MKLIKMSLAAALAASIAMAGGNIAPVEEASPAAEAEVDYGTVFGQSRTFYIDRTYKGSIENNRNSLVTGGYIGYKTPEYNGLTAAVVLYGVYGFDIHSTDAEVAGSSSYDPSLYGDGFKNYMYIGEAYLNYKYENTNVKIGRQRLDTPLAGADDARELPNLFEAAIVTNTDIKDTTLIAGHITRESVGTFGNVYPVGSLALQSGYGLGYKLGTNGDFADMGEIALGAGTDTAGVTALAAIYKGIDSVTLQAWDYYAHDILNALYLQADMGWNCMLNDEVKMNASLQYINESDVGDALAGKVDSNYWGAKLGAKYGNFSAYVAYSQTSDSDGAENGGIITPWGGMPAFTQGMVTRHQFFSDTDTYKIAATYNFSDLNVNATVYYASFNVGDSATYAPGLDTTESGFDIIYQATKNLQYRFRGNFPNDFGPTYDWDEYRLIVNYNF</sequence>
<keyword evidence="3 4" id="KW-0732">Signal</keyword>
<evidence type="ECO:0000313" key="6">
    <source>
        <dbReference type="Proteomes" id="UP001169069"/>
    </source>
</evidence>
<reference evidence="5" key="1">
    <citation type="submission" date="2023-01" db="EMBL/GenBank/DDBJ databases">
        <title>Sulfurovum sp. zt1-1 genome assembly.</title>
        <authorList>
            <person name="Wang J."/>
        </authorList>
    </citation>
    <scope>NUCLEOTIDE SEQUENCE</scope>
    <source>
        <strain evidence="5">Zt1-1</strain>
    </source>
</reference>
<evidence type="ECO:0000256" key="4">
    <source>
        <dbReference type="SAM" id="SignalP"/>
    </source>
</evidence>
<evidence type="ECO:0000313" key="5">
    <source>
        <dbReference type="EMBL" id="MDM5270589.1"/>
    </source>
</evidence>
<dbReference type="Gene3D" id="2.40.160.10">
    <property type="entry name" value="Porin"/>
    <property type="match status" value="1"/>
</dbReference>
<comment type="caution">
    <text evidence="5">The sequence shown here is derived from an EMBL/GenBank/DDBJ whole genome shotgun (WGS) entry which is preliminary data.</text>
</comment>
<evidence type="ECO:0000256" key="3">
    <source>
        <dbReference type="ARBA" id="ARBA00022729"/>
    </source>
</evidence>